<dbReference type="OrthoDB" id="7464126at2759"/>
<evidence type="ECO:0000313" key="2">
    <source>
        <dbReference type="Proteomes" id="UP000284375"/>
    </source>
</evidence>
<dbReference type="Proteomes" id="UP000284375">
    <property type="component" value="Unassembled WGS sequence"/>
</dbReference>
<accession>A0A423W933</accession>
<protein>
    <submittedName>
        <fullName evidence="1">Uncharacterized protein</fullName>
    </submittedName>
</protein>
<keyword evidence="2" id="KW-1185">Reference proteome</keyword>
<reference evidence="1 2" key="1">
    <citation type="submission" date="2015-09" db="EMBL/GenBank/DDBJ databases">
        <title>Host preference determinants of Valsa canker pathogens revealed by comparative genomics.</title>
        <authorList>
            <person name="Yin Z."/>
            <person name="Huang L."/>
        </authorList>
    </citation>
    <scope>NUCLEOTIDE SEQUENCE [LARGE SCALE GENOMIC DNA]</scope>
    <source>
        <strain evidence="1 2">YSFL</strain>
    </source>
</reference>
<dbReference type="EMBL" id="LJZO01000010">
    <property type="protein sequence ID" value="ROV99843.1"/>
    <property type="molecule type" value="Genomic_DNA"/>
</dbReference>
<sequence>MAPSSESPVTSNPRRIWEKVFSSLDGNLKAVLDTTKTYKRDIVGAVLKEVENKRQDAARRRWKFKKSNGEVVIVRDMLEKIAGWLKKFKEMGNAAVHAQLDSTQR</sequence>
<dbReference type="AlphaFoldDB" id="A0A423W933"/>
<gene>
    <name evidence="1" type="ORF">VSDG_02992</name>
</gene>
<dbReference type="STRING" id="252740.A0A423W933"/>
<name>A0A423W933_CYTCH</name>
<organism evidence="1 2">
    <name type="scientific">Cytospora chrysosperma</name>
    <name type="common">Cytospora canker fungus</name>
    <name type="synonym">Sphaeria chrysosperma</name>
    <dbReference type="NCBI Taxonomy" id="252740"/>
    <lineage>
        <taxon>Eukaryota</taxon>
        <taxon>Fungi</taxon>
        <taxon>Dikarya</taxon>
        <taxon>Ascomycota</taxon>
        <taxon>Pezizomycotina</taxon>
        <taxon>Sordariomycetes</taxon>
        <taxon>Sordariomycetidae</taxon>
        <taxon>Diaporthales</taxon>
        <taxon>Cytosporaceae</taxon>
        <taxon>Cytospora</taxon>
    </lineage>
</organism>
<proteinExistence type="predicted"/>
<comment type="caution">
    <text evidence="1">The sequence shown here is derived from an EMBL/GenBank/DDBJ whole genome shotgun (WGS) entry which is preliminary data.</text>
</comment>
<evidence type="ECO:0000313" key="1">
    <source>
        <dbReference type="EMBL" id="ROV99843.1"/>
    </source>
</evidence>